<gene>
    <name evidence="3" type="ORF">DSPE1174_LOCUS22186</name>
</gene>
<dbReference type="InterPro" id="IPR000014">
    <property type="entry name" value="PAS"/>
</dbReference>
<feature type="region of interest" description="Disordered" evidence="1">
    <location>
        <begin position="311"/>
        <end position="411"/>
    </location>
</feature>
<protein>
    <recommendedName>
        <fullName evidence="2">BZIP domain-containing protein</fullName>
    </recommendedName>
</protein>
<reference evidence="3" key="1">
    <citation type="submission" date="2021-01" db="EMBL/GenBank/DDBJ databases">
        <authorList>
            <person name="Corre E."/>
            <person name="Pelletier E."/>
            <person name="Niang G."/>
            <person name="Scheremetjew M."/>
            <person name="Finn R."/>
            <person name="Kale V."/>
            <person name="Holt S."/>
            <person name="Cochrane G."/>
            <person name="Meng A."/>
            <person name="Brown T."/>
            <person name="Cohen L."/>
        </authorList>
    </citation>
    <scope>NUCLEOTIDE SEQUENCE</scope>
    <source>
        <strain evidence="3">CCMP1381</strain>
    </source>
</reference>
<sequence length="725" mass="80476">MEGNPPQTPRETSRWSRDESNDEEIDRSKSPDEFGDTLRQNPFGNLISEDKMENSDGAKDEDDEPQTSGGKRKPPPSKVDVKERNRTHARNSRLRKKAHVEKLQRTALILSCKNEQMERQQMERMAATLDIQATQRAMVQRLLYYRVQGCIVPGYWHRILAEDFTFTLPVTPYRYFNPGEISRSGRVLYGVEGIIRDTASLAQLFLSVGPRHHRGSFKPAISMEIDLDSVAQERNILWCRWIMRSTDAVANGALAELESDGMLQACFSTDHKIQSVEFLFDVLSFTFSLSRALGRSFDVVPNTVEMAAEMCAPPKGKRDAPKKAAVNTPSEGQDEHTAVNGSKKPDANDGASAATGAFERDAEAPRAKREDTTKVEGHVAGQENTTTTGAKVPASAASSASSSSDSPRTDSEGAAEACLIASAFPPFVIQDVNEAWTDLFGFSVKEVRGGTLNMVHGPATDAHAVQRLMDDLRLHLPSSMLVLNYRKGGETFWNYLRMYPLSSTGHETILSDASWGRVTHYLGIFEPCFASSTSTTFMQPSLEATPDMVSEHPYVAPHKPVPPIAAPLSPHILGGVHSTGARELQMLQHSVEKILHKGPSLRARSQIPRSQVPPRPQGLRTPGPWGGGLTEHFSQHDRPDHLYDRPDHLLSGQHPMRHHPPSHRQSMSLQQGHSQPHLRHYSGHIPPTGPQHHLEHSHLTQPTLHAHPHLITPHLPQHLEENQNC</sequence>
<dbReference type="CDD" id="cd00130">
    <property type="entry name" value="PAS"/>
    <property type="match status" value="1"/>
</dbReference>
<evidence type="ECO:0000259" key="2">
    <source>
        <dbReference type="SMART" id="SM00338"/>
    </source>
</evidence>
<name>A0A7S2DGD5_9STRA</name>
<dbReference type="Gene3D" id="3.30.450.20">
    <property type="entry name" value="PAS domain"/>
    <property type="match status" value="1"/>
</dbReference>
<dbReference type="NCBIfam" id="TIGR00229">
    <property type="entry name" value="sensory_box"/>
    <property type="match status" value="1"/>
</dbReference>
<organism evidence="3">
    <name type="scientific">Octactis speculum</name>
    <dbReference type="NCBI Taxonomy" id="3111310"/>
    <lineage>
        <taxon>Eukaryota</taxon>
        <taxon>Sar</taxon>
        <taxon>Stramenopiles</taxon>
        <taxon>Ochrophyta</taxon>
        <taxon>Dictyochophyceae</taxon>
        <taxon>Dictyochales</taxon>
        <taxon>Dictyochaceae</taxon>
        <taxon>Octactis</taxon>
    </lineage>
</organism>
<dbReference type="SMART" id="SM00338">
    <property type="entry name" value="BRLZ"/>
    <property type="match status" value="1"/>
</dbReference>
<dbReference type="Pfam" id="PF13426">
    <property type="entry name" value="PAS_9"/>
    <property type="match status" value="1"/>
</dbReference>
<dbReference type="CDD" id="cd14809">
    <property type="entry name" value="bZIP_AUREO-like"/>
    <property type="match status" value="1"/>
</dbReference>
<accession>A0A7S2DGD5</accession>
<feature type="region of interest" description="Disordered" evidence="1">
    <location>
        <begin position="598"/>
        <end position="700"/>
    </location>
</feature>
<dbReference type="InterPro" id="IPR004827">
    <property type="entry name" value="bZIP"/>
</dbReference>
<feature type="compositionally biased region" description="Low complexity" evidence="1">
    <location>
        <begin position="394"/>
        <end position="406"/>
    </location>
</feature>
<dbReference type="EMBL" id="HBGS01042998">
    <property type="protein sequence ID" value="CAD9453834.1"/>
    <property type="molecule type" value="Transcribed_RNA"/>
</dbReference>
<proteinExistence type="predicted"/>
<feature type="region of interest" description="Disordered" evidence="1">
    <location>
        <begin position="1"/>
        <end position="97"/>
    </location>
</feature>
<feature type="compositionally biased region" description="Basic and acidic residues" evidence="1">
    <location>
        <begin position="633"/>
        <end position="648"/>
    </location>
</feature>
<dbReference type="GO" id="GO:0003700">
    <property type="term" value="F:DNA-binding transcription factor activity"/>
    <property type="evidence" value="ECO:0007669"/>
    <property type="project" value="InterPro"/>
</dbReference>
<dbReference type="AlphaFoldDB" id="A0A7S2DGD5"/>
<feature type="compositionally biased region" description="Polar residues" evidence="1">
    <location>
        <begin position="663"/>
        <end position="674"/>
    </location>
</feature>
<feature type="compositionally biased region" description="Basic and acidic residues" evidence="1">
    <location>
        <begin position="333"/>
        <end position="347"/>
    </location>
</feature>
<dbReference type="SUPFAM" id="SSF55785">
    <property type="entry name" value="PYP-like sensor domain (PAS domain)"/>
    <property type="match status" value="1"/>
</dbReference>
<feature type="compositionally biased region" description="Basic residues" evidence="1">
    <location>
        <begin position="87"/>
        <end position="97"/>
    </location>
</feature>
<feature type="domain" description="BZIP" evidence="2">
    <location>
        <begin position="73"/>
        <end position="131"/>
    </location>
</feature>
<dbReference type="InterPro" id="IPR035965">
    <property type="entry name" value="PAS-like_dom_sf"/>
</dbReference>
<evidence type="ECO:0000313" key="3">
    <source>
        <dbReference type="EMBL" id="CAD9453834.1"/>
    </source>
</evidence>
<evidence type="ECO:0000256" key="1">
    <source>
        <dbReference type="SAM" id="MobiDB-lite"/>
    </source>
</evidence>
<feature type="compositionally biased region" description="Basic and acidic residues" evidence="1">
    <location>
        <begin position="48"/>
        <end position="58"/>
    </location>
</feature>
<feature type="compositionally biased region" description="Basic and acidic residues" evidence="1">
    <location>
        <begin position="358"/>
        <end position="377"/>
    </location>
</feature>